<dbReference type="Proteomes" id="UP000182690">
    <property type="component" value="Unassembled WGS sequence"/>
</dbReference>
<dbReference type="OrthoDB" id="4990321at2"/>
<proteinExistence type="predicted"/>
<dbReference type="STRING" id="1079994.SAMN04488565_2750"/>
<gene>
    <name evidence="2" type="ORF">SAMN04488565_2750</name>
</gene>
<organism evidence="2 3">
    <name type="scientific">Leucobacter chromiiresistens</name>
    <dbReference type="NCBI Taxonomy" id="1079994"/>
    <lineage>
        <taxon>Bacteria</taxon>
        <taxon>Bacillati</taxon>
        <taxon>Actinomycetota</taxon>
        <taxon>Actinomycetes</taxon>
        <taxon>Micrococcales</taxon>
        <taxon>Microbacteriaceae</taxon>
        <taxon>Leucobacter</taxon>
    </lineage>
</organism>
<keyword evidence="1" id="KW-0812">Transmembrane</keyword>
<reference evidence="2 3" key="1">
    <citation type="submission" date="2016-10" db="EMBL/GenBank/DDBJ databases">
        <authorList>
            <person name="de Groot N.N."/>
        </authorList>
    </citation>
    <scope>NUCLEOTIDE SEQUENCE [LARGE SCALE GENOMIC DNA]</scope>
    <source>
        <strain evidence="2 3">DSM 22788</strain>
    </source>
</reference>
<name>A0A1H1BD78_9MICO</name>
<evidence type="ECO:0000313" key="3">
    <source>
        <dbReference type="Proteomes" id="UP000182690"/>
    </source>
</evidence>
<evidence type="ECO:0000313" key="2">
    <source>
        <dbReference type="EMBL" id="SDQ49948.1"/>
    </source>
</evidence>
<dbReference type="RefSeq" id="WP_143026163.1">
    <property type="nucleotide sequence ID" value="NZ_FNKB01000002.1"/>
</dbReference>
<dbReference type="EMBL" id="FNKB01000002">
    <property type="protein sequence ID" value="SDQ49948.1"/>
    <property type="molecule type" value="Genomic_DNA"/>
</dbReference>
<protein>
    <submittedName>
        <fullName evidence="2">Uncharacterized protein</fullName>
    </submittedName>
</protein>
<evidence type="ECO:0000256" key="1">
    <source>
        <dbReference type="SAM" id="Phobius"/>
    </source>
</evidence>
<dbReference type="AlphaFoldDB" id="A0A1H1BD78"/>
<feature type="transmembrane region" description="Helical" evidence="1">
    <location>
        <begin position="21"/>
        <end position="46"/>
    </location>
</feature>
<keyword evidence="1" id="KW-0472">Membrane</keyword>
<keyword evidence="1" id="KW-1133">Transmembrane helix</keyword>
<sequence>MTLKRANASSGGLLGRRAISGLTALSLGAGAIALTVAGATVTAAALQDDARLNVTAVGFDGVFDVGVVTPEGTVEQADGDAPYLYPFPAGATLLPGGSVTAEIPVFNNTNGLAAATDFQVQLLNEDGRVDAATPNITPFIRFSAVNPAGELIFENVTWDQAKGSLGVLSSRGAEPLSPGASFTEGADGSKGVLALTVSYLDADGVRELNGGQSAFAIRFDASSVKS</sequence>
<accession>A0A1H1BD78</accession>